<accession>A0A4Y2SWN3</accession>
<protein>
    <submittedName>
        <fullName evidence="1">Uncharacterized protein</fullName>
    </submittedName>
</protein>
<dbReference type="Proteomes" id="UP000499080">
    <property type="component" value="Unassembled WGS sequence"/>
</dbReference>
<reference evidence="1 2" key="1">
    <citation type="journal article" date="2019" name="Sci. Rep.">
        <title>Orb-weaving spider Araneus ventricosus genome elucidates the spidroin gene catalogue.</title>
        <authorList>
            <person name="Kono N."/>
            <person name="Nakamura H."/>
            <person name="Ohtoshi R."/>
            <person name="Moran D.A.P."/>
            <person name="Shinohara A."/>
            <person name="Yoshida Y."/>
            <person name="Fujiwara M."/>
            <person name="Mori M."/>
            <person name="Tomita M."/>
            <person name="Arakawa K."/>
        </authorList>
    </citation>
    <scope>NUCLEOTIDE SEQUENCE [LARGE SCALE GENOMIC DNA]</scope>
</reference>
<comment type="caution">
    <text evidence="1">The sequence shown here is derived from an EMBL/GenBank/DDBJ whole genome shotgun (WGS) entry which is preliminary data.</text>
</comment>
<evidence type="ECO:0000313" key="2">
    <source>
        <dbReference type="Proteomes" id="UP000499080"/>
    </source>
</evidence>
<gene>
    <name evidence="1" type="ORF">AVEN_8751_1</name>
</gene>
<dbReference type="EMBL" id="BGPR01024170">
    <property type="protein sequence ID" value="GBN92010.1"/>
    <property type="molecule type" value="Genomic_DNA"/>
</dbReference>
<keyword evidence="2" id="KW-1185">Reference proteome</keyword>
<sequence>MYTEEPKKKKKLVHLLNIVSCPHEDAEVTQNDVAWTRLMSEGNSHHESCRAVNKSIGLRGGGDIFSTACSKASWISSIMFISGDLGGQWKCLKSEECSWRHLVATLDA</sequence>
<name>A0A4Y2SWN3_ARAVE</name>
<dbReference type="AlphaFoldDB" id="A0A4Y2SWN3"/>
<evidence type="ECO:0000313" key="1">
    <source>
        <dbReference type="EMBL" id="GBN92010.1"/>
    </source>
</evidence>
<organism evidence="1 2">
    <name type="scientific">Araneus ventricosus</name>
    <name type="common">Orbweaver spider</name>
    <name type="synonym">Epeira ventricosa</name>
    <dbReference type="NCBI Taxonomy" id="182803"/>
    <lineage>
        <taxon>Eukaryota</taxon>
        <taxon>Metazoa</taxon>
        <taxon>Ecdysozoa</taxon>
        <taxon>Arthropoda</taxon>
        <taxon>Chelicerata</taxon>
        <taxon>Arachnida</taxon>
        <taxon>Araneae</taxon>
        <taxon>Araneomorphae</taxon>
        <taxon>Entelegynae</taxon>
        <taxon>Araneoidea</taxon>
        <taxon>Araneidae</taxon>
        <taxon>Araneus</taxon>
    </lineage>
</organism>
<proteinExistence type="predicted"/>